<keyword evidence="2" id="KW-0067">ATP-binding</keyword>
<dbReference type="Pfam" id="PF00501">
    <property type="entry name" value="AMP-binding"/>
    <property type="match status" value="1"/>
</dbReference>
<reference evidence="4" key="1">
    <citation type="submission" date="2019-02" db="EMBL/GenBank/DDBJ databases">
        <authorList>
            <person name="Li S.-H."/>
        </authorList>
    </citation>
    <scope>NUCLEOTIDE SEQUENCE</scope>
    <source>
        <strain evidence="4">IMCC14734</strain>
    </source>
</reference>
<dbReference type="Gene3D" id="3.40.50.12780">
    <property type="entry name" value="N-terminal domain of ligase-like"/>
    <property type="match status" value="1"/>
</dbReference>
<keyword evidence="1" id="KW-0547">Nucleotide-binding</keyword>
<evidence type="ECO:0000313" key="5">
    <source>
        <dbReference type="Proteomes" id="UP001143362"/>
    </source>
</evidence>
<dbReference type="InterPro" id="IPR020845">
    <property type="entry name" value="AMP-binding_CS"/>
</dbReference>
<comment type="caution">
    <text evidence="4">The sequence shown here is derived from an EMBL/GenBank/DDBJ whole genome shotgun (WGS) entry which is preliminary data.</text>
</comment>
<proteinExistence type="predicted"/>
<evidence type="ECO:0000259" key="3">
    <source>
        <dbReference type="Pfam" id="PF00501"/>
    </source>
</evidence>
<evidence type="ECO:0000313" key="4">
    <source>
        <dbReference type="EMBL" id="MCX2981344.1"/>
    </source>
</evidence>
<dbReference type="InterPro" id="IPR000873">
    <property type="entry name" value="AMP-dep_synth/lig_dom"/>
</dbReference>
<dbReference type="PROSITE" id="PS00455">
    <property type="entry name" value="AMP_BINDING"/>
    <property type="match status" value="1"/>
</dbReference>
<organism evidence="4 5">
    <name type="scientific">Candidatus Litorirhabdus singularis</name>
    <dbReference type="NCBI Taxonomy" id="2518993"/>
    <lineage>
        <taxon>Bacteria</taxon>
        <taxon>Pseudomonadati</taxon>
        <taxon>Pseudomonadota</taxon>
        <taxon>Gammaproteobacteria</taxon>
        <taxon>Cellvibrionales</taxon>
        <taxon>Halieaceae</taxon>
        <taxon>Candidatus Litorirhabdus</taxon>
    </lineage>
</organism>
<gene>
    <name evidence="4" type="ORF">EYC98_10755</name>
</gene>
<dbReference type="PANTHER" id="PTHR43272">
    <property type="entry name" value="LONG-CHAIN-FATTY-ACID--COA LIGASE"/>
    <property type="match status" value="1"/>
</dbReference>
<dbReference type="Proteomes" id="UP001143362">
    <property type="component" value="Unassembled WGS sequence"/>
</dbReference>
<dbReference type="InterPro" id="IPR042099">
    <property type="entry name" value="ANL_N_sf"/>
</dbReference>
<evidence type="ECO:0000256" key="2">
    <source>
        <dbReference type="ARBA" id="ARBA00022840"/>
    </source>
</evidence>
<feature type="domain" description="AMP-dependent synthetase/ligase" evidence="3">
    <location>
        <begin position="9"/>
        <end position="375"/>
    </location>
</feature>
<dbReference type="Pfam" id="PF23562">
    <property type="entry name" value="AMP-binding_C_3"/>
    <property type="match status" value="1"/>
</dbReference>
<name>A0ABT3TIV8_9GAMM</name>
<dbReference type="EMBL" id="SHNN01000002">
    <property type="protein sequence ID" value="MCX2981344.1"/>
    <property type="molecule type" value="Genomic_DNA"/>
</dbReference>
<dbReference type="SUPFAM" id="SSF56801">
    <property type="entry name" value="Acetyl-CoA synthetase-like"/>
    <property type="match status" value="1"/>
</dbReference>
<dbReference type="PANTHER" id="PTHR43272:SF33">
    <property type="entry name" value="AMP-BINDING DOMAIN-CONTAINING PROTEIN-RELATED"/>
    <property type="match status" value="1"/>
</dbReference>
<evidence type="ECO:0000256" key="1">
    <source>
        <dbReference type="ARBA" id="ARBA00022741"/>
    </source>
</evidence>
<dbReference type="RefSeq" id="WP_279245345.1">
    <property type="nucleotide sequence ID" value="NZ_SHNN01000002.1"/>
</dbReference>
<accession>A0ABT3TIV8</accession>
<sequence length="549" mass="60967">MFDTLNAYLQHWNDNHPDDIWLRDRQGDEFSDWSWSQCHAEVQALAAALEQRFPQRAVNLGILSRNRAHWVMTDLGIAASGNVVIPMFTTLPKDTAEYVMDFTDMQLLFVGETENWEAVSEVLPANIQLVCFPGVEVPQPHLTWEELVGPFRGKSADHEPTPGEVFSIVFTSGTTGVPKGVMQTHDSFVIPITRFLKPFGIRDAGRYFSYLPLSHIAERQLISGVSLMTRGTVNFNESLPTLVRDLGDARPHFMFGPPRVWEQIQQMIIGGFGSQEAVDKALEDDAEGTGATVRNMLGLNEADYLLTAAAPTPPALIHWFERFGLVLMEGFGQTEAMGLIANSNESRKIGSIGLPIEGVEVRLSAEDELQIRATGCAVGYYNSPEKTAETFVDGWVHTGDKVRVDEDGFIFITGRVKDYFKTIQGKFVAPPPIEAIFSDNPHTEQQCLLGRGYSKTAMVCVLSALAQETDRAKVEADLRAVVEQVNSEIEHHARIGTLLISCDPWTIENAMLTPTLKIRREQVEQAFGEQAQALAHQAAVEGQLIIKWV</sequence>
<protein>
    <submittedName>
        <fullName evidence="4">AMP-binding protein</fullName>
    </submittedName>
</protein>
<keyword evidence="5" id="KW-1185">Reference proteome</keyword>